<accession>A0A6N3T772</accession>
<feature type="region of interest" description="Disordered" evidence="1">
    <location>
        <begin position="231"/>
        <end position="274"/>
    </location>
</feature>
<gene>
    <name evidence="2" type="ORF">Abin_053_063</name>
    <name evidence="3" type="ORF">AIN02nite_17930</name>
</gene>
<evidence type="ECO:0000313" key="4">
    <source>
        <dbReference type="Proteomes" id="UP000032673"/>
    </source>
</evidence>
<dbReference type="EMBL" id="BAMW01000050">
    <property type="protein sequence ID" value="GAN64094.1"/>
    <property type="molecule type" value="Genomic_DNA"/>
</dbReference>
<reference evidence="3 5" key="2">
    <citation type="submission" date="2019-07" db="EMBL/GenBank/DDBJ databases">
        <title>Whole genome shotgun sequence of Acetobacter indonesiensis NBRC 16471.</title>
        <authorList>
            <person name="Hosoyama A."/>
            <person name="Uohara A."/>
            <person name="Ohji S."/>
            <person name="Ichikawa N."/>
        </authorList>
    </citation>
    <scope>NUCLEOTIDE SEQUENCE [LARGE SCALE GENOMIC DNA]</scope>
    <source>
        <strain evidence="3 5">NBRC 16471</strain>
    </source>
</reference>
<feature type="compositionally biased region" description="Low complexity" evidence="1">
    <location>
        <begin position="262"/>
        <end position="274"/>
    </location>
</feature>
<feature type="region of interest" description="Disordered" evidence="1">
    <location>
        <begin position="297"/>
        <end position="399"/>
    </location>
</feature>
<comment type="caution">
    <text evidence="3">The sequence shown here is derived from an EMBL/GenBank/DDBJ whole genome shotgun (WGS) entry which is preliminary data.</text>
</comment>
<dbReference type="AlphaFoldDB" id="A0A6N3T772"/>
<sequence length="399" mass="41142">MVFFLYNRISLPSMTAPFVTRAASVVLRVSVRRAAQRQKLAFALMLPVIGLTGCGYFDSRTAHNAQISLIGMSSSDVRGCIGLPDKQQKLDDGTEVYEYVRSLNIPATNDSTLFPLQSVVNVVETTFGGAGKTCVADIRIADGKVTDVHYSGDNDEMVGADGVCSIITRGCTRRPMADMKPVSYNPLGPVNSFRQPQIQAQVPASTTPLNAPSATPVEAPPLSEQTIAAPTPATNANDIPSLPASTPAAGGASQPVVPPNSATPTQSVTTTTVPAPGVVTSGNVLSGAVTPASPPAAVKTAVQNTPPVTPDAATTTAISNSPSQAATTTSAPSQNISTPSAENDTSDKTGGVQNKVSESSSGQNNVTKTTTQPVQSKKNVTDPEEFSPVSPVPEDPSTP</sequence>
<keyword evidence="4" id="KW-1185">Reference proteome</keyword>
<evidence type="ECO:0000313" key="5">
    <source>
        <dbReference type="Proteomes" id="UP000321104"/>
    </source>
</evidence>
<feature type="compositionally biased region" description="Polar residues" evidence="1">
    <location>
        <begin position="318"/>
        <end position="343"/>
    </location>
</feature>
<proteinExistence type="predicted"/>
<evidence type="ECO:0000256" key="1">
    <source>
        <dbReference type="SAM" id="MobiDB-lite"/>
    </source>
</evidence>
<dbReference type="Proteomes" id="UP000321104">
    <property type="component" value="Unassembled WGS sequence"/>
</dbReference>
<feature type="compositionally biased region" description="Polar residues" evidence="1">
    <location>
        <begin position="351"/>
        <end position="378"/>
    </location>
</feature>
<dbReference type="EMBL" id="BJXQ01000009">
    <property type="protein sequence ID" value="GEN03768.1"/>
    <property type="molecule type" value="Genomic_DNA"/>
</dbReference>
<feature type="compositionally biased region" description="Pro residues" evidence="1">
    <location>
        <begin position="390"/>
        <end position="399"/>
    </location>
</feature>
<reference evidence="2 4" key="1">
    <citation type="submission" date="2012-11" db="EMBL/GenBank/DDBJ databases">
        <title>Whole genome sequence of Acetobacter indonesiensis 5H-1.</title>
        <authorList>
            <person name="Azuma Y."/>
            <person name="Higashiura N."/>
            <person name="Hirakawa H."/>
            <person name="Matsushita K."/>
        </authorList>
    </citation>
    <scope>NUCLEOTIDE SEQUENCE [LARGE SCALE GENOMIC DNA]</scope>
    <source>
        <strain evidence="2 4">5H-1</strain>
    </source>
</reference>
<organism evidence="3 5">
    <name type="scientific">Acetobacter indonesiensis</name>
    <dbReference type="NCBI Taxonomy" id="104101"/>
    <lineage>
        <taxon>Bacteria</taxon>
        <taxon>Pseudomonadati</taxon>
        <taxon>Pseudomonadota</taxon>
        <taxon>Alphaproteobacteria</taxon>
        <taxon>Acetobacterales</taxon>
        <taxon>Acetobacteraceae</taxon>
        <taxon>Acetobacter</taxon>
    </lineage>
</organism>
<evidence type="ECO:0000313" key="3">
    <source>
        <dbReference type="EMBL" id="GEN03768.1"/>
    </source>
</evidence>
<evidence type="ECO:0000313" key="2">
    <source>
        <dbReference type="EMBL" id="GAN64094.1"/>
    </source>
</evidence>
<protein>
    <submittedName>
        <fullName evidence="3">Uncharacterized protein</fullName>
    </submittedName>
</protein>
<dbReference type="Proteomes" id="UP000032673">
    <property type="component" value="Unassembled WGS sequence"/>
</dbReference>
<name>A0A6N3T772_9PROT</name>